<dbReference type="PANTHER" id="PTHR31689:SF0">
    <property type="entry name" value="DIAMINOPIMELATE EPIMERASE"/>
    <property type="match status" value="1"/>
</dbReference>
<dbReference type="NCBIfam" id="TIGR00652">
    <property type="entry name" value="DapF"/>
    <property type="match status" value="1"/>
</dbReference>
<dbReference type="GO" id="GO:0009089">
    <property type="term" value="P:lysine biosynthetic process via diaminopimelate"/>
    <property type="evidence" value="ECO:0007669"/>
    <property type="project" value="InterPro"/>
</dbReference>
<dbReference type="InterPro" id="IPR001653">
    <property type="entry name" value="DAP_epimerase_DapF"/>
</dbReference>
<sequence>MGSPVFRWSSIPFEPEGLQRKCVGQTEDFSLLIDQEEVHFSVVSMGNPHAVTFVDNIDDALVETQGSILERHPVFPAGVNVGFLECLNEHEGRIRVWERGAGETLACGTGACAAAVVGIQRGYFQKIVSLHARGGVLTIQWDGLINPNAHVYLTGPVQTVFTGSIILPEDICHD</sequence>
<evidence type="ECO:0000256" key="2">
    <source>
        <dbReference type="ARBA" id="ARBA00023235"/>
    </source>
</evidence>
<dbReference type="AlphaFoldDB" id="J9H1K5"/>
<name>J9H1K5_9ZZZZ</name>
<dbReference type="PANTHER" id="PTHR31689">
    <property type="entry name" value="DIAMINOPIMELATE EPIMERASE, CHLOROPLASTIC"/>
    <property type="match status" value="1"/>
</dbReference>
<keyword evidence="2 3" id="KW-0413">Isomerase</keyword>
<comment type="similarity">
    <text evidence="1">Belongs to the diaminopimelate epimerase family.</text>
</comment>
<dbReference type="EC" id="5.1.1.7" evidence="3"/>
<proteinExistence type="inferred from homology"/>
<reference evidence="3" key="1">
    <citation type="journal article" date="2012" name="PLoS ONE">
        <title>Gene sets for utilization of primary and secondary nutrition supplies in the distal gut of endangered iberian lynx.</title>
        <authorList>
            <person name="Alcaide M."/>
            <person name="Messina E."/>
            <person name="Richter M."/>
            <person name="Bargiela R."/>
            <person name="Peplies J."/>
            <person name="Huws S.A."/>
            <person name="Newbold C.J."/>
            <person name="Golyshin P.N."/>
            <person name="Simon M.A."/>
            <person name="Lopez G."/>
            <person name="Yakimov M.M."/>
            <person name="Ferrer M."/>
        </authorList>
    </citation>
    <scope>NUCLEOTIDE SEQUENCE</scope>
</reference>
<dbReference type="EMBL" id="AMCI01000909">
    <property type="protein sequence ID" value="EJX07310.1"/>
    <property type="molecule type" value="Genomic_DNA"/>
</dbReference>
<dbReference type="SUPFAM" id="SSF54506">
    <property type="entry name" value="Diaminopimelate epimerase-like"/>
    <property type="match status" value="1"/>
</dbReference>
<dbReference type="GO" id="GO:0005829">
    <property type="term" value="C:cytosol"/>
    <property type="evidence" value="ECO:0007669"/>
    <property type="project" value="TreeGrafter"/>
</dbReference>
<evidence type="ECO:0000256" key="1">
    <source>
        <dbReference type="ARBA" id="ARBA00010219"/>
    </source>
</evidence>
<comment type="caution">
    <text evidence="3">The sequence shown here is derived from an EMBL/GenBank/DDBJ whole genome shotgun (WGS) entry which is preliminary data.</text>
</comment>
<dbReference type="Gene3D" id="3.10.310.10">
    <property type="entry name" value="Diaminopimelate Epimerase, Chain A, domain 1"/>
    <property type="match status" value="1"/>
</dbReference>
<protein>
    <submittedName>
        <fullName evidence="3">Diaminopimelate epimerase</fullName>
        <ecNumber evidence="3">5.1.1.7</ecNumber>
    </submittedName>
</protein>
<evidence type="ECO:0000313" key="3">
    <source>
        <dbReference type="EMBL" id="EJX07310.1"/>
    </source>
</evidence>
<gene>
    <name evidence="3" type="ORF">EVA_04578</name>
</gene>
<organism evidence="3">
    <name type="scientific">gut metagenome</name>
    <dbReference type="NCBI Taxonomy" id="749906"/>
    <lineage>
        <taxon>unclassified sequences</taxon>
        <taxon>metagenomes</taxon>
        <taxon>organismal metagenomes</taxon>
    </lineage>
</organism>
<accession>J9H1K5</accession>
<dbReference type="GO" id="GO:0008837">
    <property type="term" value="F:diaminopimelate epimerase activity"/>
    <property type="evidence" value="ECO:0007669"/>
    <property type="project" value="UniProtKB-EC"/>
</dbReference>
<dbReference type="Pfam" id="PF01678">
    <property type="entry name" value="DAP_epimerase"/>
    <property type="match status" value="1"/>
</dbReference>